<name>K9TYE1_CHRTP</name>
<sequence>MTGWKERSSVMNDLVKFKRVTVEILNSNAQTKISFLAKL</sequence>
<proteinExistence type="predicted"/>
<evidence type="ECO:0000313" key="1">
    <source>
        <dbReference type="EMBL" id="AFY87600.1"/>
    </source>
</evidence>
<accession>K9TYE1</accession>
<organism evidence="1 2">
    <name type="scientific">Chroococcidiopsis thermalis (strain PCC 7203)</name>
    <dbReference type="NCBI Taxonomy" id="251229"/>
    <lineage>
        <taxon>Bacteria</taxon>
        <taxon>Bacillati</taxon>
        <taxon>Cyanobacteriota</taxon>
        <taxon>Cyanophyceae</taxon>
        <taxon>Chroococcidiopsidales</taxon>
        <taxon>Chroococcidiopsidaceae</taxon>
        <taxon>Chroococcidiopsis</taxon>
    </lineage>
</organism>
<keyword evidence="2" id="KW-1185">Reference proteome</keyword>
<dbReference type="AlphaFoldDB" id="K9TYE1"/>
<dbReference type="Proteomes" id="UP000010384">
    <property type="component" value="Chromosome"/>
</dbReference>
<reference evidence="1 2" key="1">
    <citation type="submission" date="2012-06" db="EMBL/GenBank/DDBJ databases">
        <title>Finished chromosome of genome of Chroococcidiopsis thermalis PCC 7203.</title>
        <authorList>
            <consortium name="US DOE Joint Genome Institute"/>
            <person name="Gugger M."/>
            <person name="Coursin T."/>
            <person name="Rippka R."/>
            <person name="Tandeau De Marsac N."/>
            <person name="Huntemann M."/>
            <person name="Wei C.-L."/>
            <person name="Han J."/>
            <person name="Detter J.C."/>
            <person name="Han C."/>
            <person name="Tapia R."/>
            <person name="Davenport K."/>
            <person name="Daligault H."/>
            <person name="Erkkila T."/>
            <person name="Gu W."/>
            <person name="Munk A.C.C."/>
            <person name="Teshima H."/>
            <person name="Xu Y."/>
            <person name="Chain P."/>
            <person name="Chen A."/>
            <person name="Krypides N."/>
            <person name="Mavromatis K."/>
            <person name="Markowitz V."/>
            <person name="Szeto E."/>
            <person name="Ivanova N."/>
            <person name="Mikhailova N."/>
            <person name="Ovchinnikova G."/>
            <person name="Pagani I."/>
            <person name="Pati A."/>
            <person name="Goodwin L."/>
            <person name="Peters L."/>
            <person name="Pitluck S."/>
            <person name="Woyke T."/>
            <person name="Kerfeld C."/>
        </authorList>
    </citation>
    <scope>NUCLEOTIDE SEQUENCE [LARGE SCALE GENOMIC DNA]</scope>
    <source>
        <strain evidence="1 2">PCC 7203</strain>
    </source>
</reference>
<dbReference type="HOGENOM" id="CLU_3306953_0_0_3"/>
<protein>
    <submittedName>
        <fullName evidence="1">Uncharacterized protein</fullName>
    </submittedName>
</protein>
<dbReference type="KEGG" id="cthe:Chro_2093"/>
<gene>
    <name evidence="1" type="ORF">Chro_2093</name>
</gene>
<dbReference type="EMBL" id="CP003597">
    <property type="protein sequence ID" value="AFY87600.1"/>
    <property type="molecule type" value="Genomic_DNA"/>
</dbReference>
<dbReference type="InParanoid" id="K9TYE1"/>
<evidence type="ECO:0000313" key="2">
    <source>
        <dbReference type="Proteomes" id="UP000010384"/>
    </source>
</evidence>